<proteinExistence type="predicted"/>
<feature type="transmembrane region" description="Helical" evidence="1">
    <location>
        <begin position="74"/>
        <end position="95"/>
    </location>
</feature>
<dbReference type="EMBL" id="JBHUKQ010000015">
    <property type="protein sequence ID" value="MFD2484483.1"/>
    <property type="molecule type" value="Genomic_DNA"/>
</dbReference>
<dbReference type="Gene3D" id="1.20.1250.20">
    <property type="entry name" value="MFS general substrate transporter like domains"/>
    <property type="match status" value="1"/>
</dbReference>
<reference evidence="3" key="1">
    <citation type="journal article" date="2019" name="Int. J. Syst. Evol. Microbiol.">
        <title>The Global Catalogue of Microorganisms (GCM) 10K type strain sequencing project: providing services to taxonomists for standard genome sequencing and annotation.</title>
        <authorList>
            <consortium name="The Broad Institute Genomics Platform"/>
            <consortium name="The Broad Institute Genome Sequencing Center for Infectious Disease"/>
            <person name="Wu L."/>
            <person name="Ma J."/>
        </authorList>
    </citation>
    <scope>NUCLEOTIDE SEQUENCE [LARGE SCALE GENOMIC DNA]</scope>
    <source>
        <strain evidence="3">CGMCC 4.7638</strain>
    </source>
</reference>
<keyword evidence="1" id="KW-0812">Transmembrane</keyword>
<sequence length="388" mass="38945">MSLFPHRAYWRWSAGVQFARLPATMAPLAFTLLTTATTGSYRLGSVLMSVYVVAEMAGAVPLSRWLDRVGVSRGLSALLLLAAAGFALLTAAAAVHVPNAALLALVVLPGAAAGASSGGFRTLLADVVDDEQLPRAVSVDAVILECVLVGGPGLVALLALAGPLLPLAAMTAVCLLAAVLVPRRVSAHQGAGAGDDGPPPSPIIYLPWLCCAFTVGLLLSTIEVASLPLVHRLGAPDAAAPVVIVVLSGASIAGSLLCAWRGKTGDPRLFLAGLVAGGLALAADLGWAGLVGSLTLIGGCTGPLVAATSVNLQRLLPKNRRSAGFSLSFTVQACGFGLGSLAVAVLPLSHAPLFGVGSAAVAAGMLAAAARRPLPVQRPAAVSRQEVS</sequence>
<protein>
    <submittedName>
        <fullName evidence="2">MFS transporter</fullName>
    </submittedName>
</protein>
<keyword evidence="1" id="KW-0472">Membrane</keyword>
<name>A0ABW5I6D7_9PSEU</name>
<dbReference type="RefSeq" id="WP_344275237.1">
    <property type="nucleotide sequence ID" value="NZ_BAAAHV010000012.1"/>
</dbReference>
<feature type="transmembrane region" description="Helical" evidence="1">
    <location>
        <begin position="324"/>
        <end position="345"/>
    </location>
</feature>
<organism evidence="2 3">
    <name type="scientific">Amycolatopsis albidoflavus</name>
    <dbReference type="NCBI Taxonomy" id="102226"/>
    <lineage>
        <taxon>Bacteria</taxon>
        <taxon>Bacillati</taxon>
        <taxon>Actinomycetota</taxon>
        <taxon>Actinomycetes</taxon>
        <taxon>Pseudonocardiales</taxon>
        <taxon>Pseudonocardiaceae</taxon>
        <taxon>Amycolatopsis</taxon>
    </lineage>
</organism>
<dbReference type="PANTHER" id="PTHR23542">
    <property type="match status" value="1"/>
</dbReference>
<dbReference type="InterPro" id="IPR011701">
    <property type="entry name" value="MFS"/>
</dbReference>
<keyword evidence="3" id="KW-1185">Reference proteome</keyword>
<feature type="transmembrane region" description="Helical" evidence="1">
    <location>
        <begin position="269"/>
        <end position="288"/>
    </location>
</feature>
<keyword evidence="1" id="KW-1133">Transmembrane helix</keyword>
<feature type="transmembrane region" description="Helical" evidence="1">
    <location>
        <begin position="203"/>
        <end position="226"/>
    </location>
</feature>
<evidence type="ECO:0000256" key="1">
    <source>
        <dbReference type="SAM" id="Phobius"/>
    </source>
</evidence>
<comment type="caution">
    <text evidence="2">The sequence shown here is derived from an EMBL/GenBank/DDBJ whole genome shotgun (WGS) entry which is preliminary data.</text>
</comment>
<feature type="transmembrane region" description="Helical" evidence="1">
    <location>
        <begin position="238"/>
        <end position="257"/>
    </location>
</feature>
<dbReference type="Proteomes" id="UP001597542">
    <property type="component" value="Unassembled WGS sequence"/>
</dbReference>
<feature type="transmembrane region" description="Helical" evidence="1">
    <location>
        <begin position="39"/>
        <end position="62"/>
    </location>
</feature>
<evidence type="ECO:0000313" key="2">
    <source>
        <dbReference type="EMBL" id="MFD2484483.1"/>
    </source>
</evidence>
<feature type="transmembrane region" description="Helical" evidence="1">
    <location>
        <begin position="294"/>
        <end position="312"/>
    </location>
</feature>
<accession>A0ABW5I6D7</accession>
<feature type="transmembrane region" description="Helical" evidence="1">
    <location>
        <begin position="101"/>
        <end position="124"/>
    </location>
</feature>
<dbReference type="SUPFAM" id="SSF103473">
    <property type="entry name" value="MFS general substrate transporter"/>
    <property type="match status" value="1"/>
</dbReference>
<feature type="transmembrane region" description="Helical" evidence="1">
    <location>
        <begin position="164"/>
        <end position="182"/>
    </location>
</feature>
<evidence type="ECO:0000313" key="3">
    <source>
        <dbReference type="Proteomes" id="UP001597542"/>
    </source>
</evidence>
<gene>
    <name evidence="2" type="ORF">ACFSUT_29685</name>
</gene>
<dbReference type="InterPro" id="IPR036259">
    <property type="entry name" value="MFS_trans_sf"/>
</dbReference>
<feature type="transmembrane region" description="Helical" evidence="1">
    <location>
        <begin position="351"/>
        <end position="370"/>
    </location>
</feature>
<dbReference type="Pfam" id="PF07690">
    <property type="entry name" value="MFS_1"/>
    <property type="match status" value="1"/>
</dbReference>
<dbReference type="PANTHER" id="PTHR23542:SF1">
    <property type="entry name" value="MAJOR FACILITATOR SUPERFAMILY (MFS) PROFILE DOMAIN-CONTAINING PROTEIN"/>
    <property type="match status" value="1"/>
</dbReference>